<protein>
    <submittedName>
        <fullName evidence="3">DUF2479 domain-containing protein</fullName>
    </submittedName>
</protein>
<evidence type="ECO:0000313" key="4">
    <source>
        <dbReference type="Proteomes" id="UP000371977"/>
    </source>
</evidence>
<name>A0A6C2C7G9_9LACO</name>
<dbReference type="EMBL" id="SDGZ01000014">
    <property type="protein sequence ID" value="TYC49602.1"/>
    <property type="molecule type" value="Genomic_DNA"/>
</dbReference>
<dbReference type="Gene3D" id="2.60.40.3350">
    <property type="match status" value="1"/>
</dbReference>
<dbReference type="InterPro" id="IPR018913">
    <property type="entry name" value="BppU_N"/>
</dbReference>
<evidence type="ECO:0000313" key="3">
    <source>
        <dbReference type="EMBL" id="TYC49602.1"/>
    </source>
</evidence>
<dbReference type="RefSeq" id="WP_148622594.1">
    <property type="nucleotide sequence ID" value="NZ_SDGZ01000014.1"/>
</dbReference>
<keyword evidence="1" id="KW-0175">Coiled coil</keyword>
<dbReference type="AlphaFoldDB" id="A0A6C2C7G9"/>
<comment type="caution">
    <text evidence="3">The sequence shown here is derived from an EMBL/GenBank/DDBJ whole genome shotgun (WGS) entry which is preliminary data.</text>
</comment>
<evidence type="ECO:0000259" key="2">
    <source>
        <dbReference type="Pfam" id="PF10651"/>
    </source>
</evidence>
<dbReference type="Proteomes" id="UP000371977">
    <property type="component" value="Unassembled WGS sequence"/>
</dbReference>
<keyword evidence="4" id="KW-1185">Reference proteome</keyword>
<feature type="domain" description="BppU N-terminal" evidence="2">
    <location>
        <begin position="4"/>
        <end position="141"/>
    </location>
</feature>
<dbReference type="CDD" id="cd06503">
    <property type="entry name" value="ATP-synt_Fo_b"/>
    <property type="match status" value="1"/>
</dbReference>
<reference evidence="3 4" key="1">
    <citation type="submission" date="2019-01" db="EMBL/GenBank/DDBJ databases">
        <title>Weissella sp. nov., a novel lactic acid bacterium isolated from animal feces.</title>
        <authorList>
            <person name="Wang L.-T."/>
        </authorList>
    </citation>
    <scope>NUCLEOTIDE SEQUENCE [LARGE SCALE GENOMIC DNA]</scope>
    <source>
        <strain evidence="3 4">8H-2</strain>
    </source>
</reference>
<organism evidence="3 4">
    <name type="scientific">Weissella muntiaci</name>
    <dbReference type="NCBI Taxonomy" id="2508881"/>
    <lineage>
        <taxon>Bacteria</taxon>
        <taxon>Bacillati</taxon>
        <taxon>Bacillota</taxon>
        <taxon>Bacilli</taxon>
        <taxon>Lactobacillales</taxon>
        <taxon>Lactobacillaceae</taxon>
        <taxon>Weissella</taxon>
    </lineage>
</organism>
<feature type="coiled-coil region" evidence="1">
    <location>
        <begin position="131"/>
        <end position="206"/>
    </location>
</feature>
<dbReference type="Pfam" id="PF10651">
    <property type="entry name" value="BppU_N"/>
    <property type="match status" value="1"/>
</dbReference>
<gene>
    <name evidence="3" type="ORF">ESZ50_05510</name>
</gene>
<evidence type="ECO:0000256" key="1">
    <source>
        <dbReference type="SAM" id="Coils"/>
    </source>
</evidence>
<accession>A0A6C2C7G9</accession>
<dbReference type="OrthoDB" id="2195304at2"/>
<sequence length="496" mass="54704">MTKIKMTLDISKTPVITPALRQRQNDVTAYTADVQITSNSEAFDLTGYKVSFEGVTSKGNKVIDDIGITVTDATKGQFTYAFPKEGLRDVGQYQKAYFSLSNGTKRETSNDFGVFVLASADLTEDETGDYLSEYEKMLEQLRALYASLNIDQIREDMENLQSEMDALSTDVKQQLATAKADIEQQLANAKSEMQSMIDEITKTLADKDVAIRGEDNDFTKNNKFELPIEGSFKTREATFTSFDDVAKDMTKFPGNWYVADKNLTNAPFSSWYTVHIITGTSFTTGTIVANYLGGGTKITAVSDGKIVGWKQLATLDDVKVLNWQPNMPVKKGQLITFKSLGAATTGLLTNPVFMSLVDQNTGTSFPAADSIEGVSGKWKLINPDSYTISYVIDSYALKFNFKRRGNNVSLVTGFSTHDISSGYDFMAAEKLSNLSDVWRPQDNFAWINNATSMLLIWDSGRITLQGNNSAGSGSLWTGMYMAKNGYQWVVGAPAIQ</sequence>
<proteinExistence type="predicted"/>